<dbReference type="EMBL" id="JACAQD010000071">
    <property type="protein sequence ID" value="NWC37389.1"/>
    <property type="molecule type" value="Genomic_DNA"/>
</dbReference>
<feature type="transmembrane region" description="Helical" evidence="1">
    <location>
        <begin position="88"/>
        <end position="109"/>
    </location>
</feature>
<comment type="caution">
    <text evidence="2">The sequence shown here is derived from an EMBL/GenBank/DDBJ whole genome shotgun (WGS) entry which is preliminary data.</text>
</comment>
<gene>
    <name evidence="2" type="ORF">HX876_34100</name>
</gene>
<keyword evidence="1" id="KW-0812">Transmembrane</keyword>
<evidence type="ECO:0000256" key="1">
    <source>
        <dbReference type="SAM" id="Phobius"/>
    </source>
</evidence>
<accession>A0A7Y7YIZ5</accession>
<dbReference type="Proteomes" id="UP000520592">
    <property type="component" value="Unassembled WGS sequence"/>
</dbReference>
<keyword evidence="1" id="KW-0472">Membrane</keyword>
<reference evidence="2 3" key="1">
    <citation type="submission" date="2020-04" db="EMBL/GenBank/DDBJ databases">
        <title>Molecular characterization of pseudomonads from Agaricus bisporus reveal novel blotch 2 pathogens in Western Europe.</title>
        <authorList>
            <person name="Taparia T."/>
            <person name="Krijger M."/>
            <person name="Haynes E."/>
            <person name="Elpinstone J.G."/>
            <person name="Noble R."/>
            <person name="Van Der Wolf J."/>
        </authorList>
    </citation>
    <scope>NUCLEOTIDE SEQUENCE [LARGE SCALE GENOMIC DNA]</scope>
    <source>
        <strain evidence="2 3">IPO3737</strain>
    </source>
</reference>
<dbReference type="RefSeq" id="WP_177063760.1">
    <property type="nucleotide sequence ID" value="NZ_JACAPB010000024.1"/>
</dbReference>
<evidence type="ECO:0000313" key="3">
    <source>
        <dbReference type="Proteomes" id="UP000520592"/>
    </source>
</evidence>
<proteinExistence type="predicted"/>
<keyword evidence="1" id="KW-1133">Transmembrane helix</keyword>
<evidence type="ECO:0000313" key="2">
    <source>
        <dbReference type="EMBL" id="NWC37389.1"/>
    </source>
</evidence>
<dbReference type="AlphaFoldDB" id="A0A7Y7YIZ5"/>
<protein>
    <submittedName>
        <fullName evidence="2">Uncharacterized protein</fullName>
    </submittedName>
</protein>
<sequence>MTPERFGQLAEAYGADLRRWPASEQAGAQALLDRGDSAALDAVQQARWLDGLLDSHQLAAAEPALIRQIRLSANPARPPSFWSRYAGWLSPAGFVGVGVAGVAAGILVASLSLPLPMLSAEVLPSVFDHGDADVVFTVNAEENEQ</sequence>
<name>A0A7Y7YIZ5_9PSED</name>
<organism evidence="2 3">
    <name type="scientific">Pseudomonas gingeri</name>
    <dbReference type="NCBI Taxonomy" id="117681"/>
    <lineage>
        <taxon>Bacteria</taxon>
        <taxon>Pseudomonadati</taxon>
        <taxon>Pseudomonadota</taxon>
        <taxon>Gammaproteobacteria</taxon>
        <taxon>Pseudomonadales</taxon>
        <taxon>Pseudomonadaceae</taxon>
        <taxon>Pseudomonas</taxon>
    </lineage>
</organism>